<sequence>MNTKMPCNQSINQSINQIIEFVKTCYKPEKLFDFLNQHSIPFSYIGGMTNQNVLLDISGMKFVLRIPNAVNLSLINREYEAFNNAQAYRAGLNVETPVLDAKSGVKLTRYLDNSKPLSQTQLNEQSCLSLVANNLYRLHNSEFIFRNVFSVFDEFRQYFSLLENKSAFFQANPRMNKLSTVFWQFENINKGLILRPCHNDLVPENMLLQDNQLFFIDWEYSGLNDPLFDIATIIEEGNLSIEAADFLLEVYCNHTNKYNSTELQTAHNRLKIHRFCQNVLWFLWTKVKEEHGEDFGDYAIKRLDAAFKLLEELL</sequence>
<evidence type="ECO:0000313" key="2">
    <source>
        <dbReference type="Proteomes" id="UP000034750"/>
    </source>
</evidence>
<dbReference type="PANTHER" id="PTHR22603">
    <property type="entry name" value="CHOLINE/ETHANOALAMINE KINASE"/>
    <property type="match status" value="1"/>
</dbReference>
<dbReference type="Gene3D" id="3.90.1200.10">
    <property type="match status" value="1"/>
</dbReference>
<dbReference type="Proteomes" id="UP000034750">
    <property type="component" value="Unassembled WGS sequence"/>
</dbReference>
<dbReference type="EMBL" id="LCTK01000013">
    <property type="protein sequence ID" value="KKZ59126.1"/>
    <property type="molecule type" value="Genomic_DNA"/>
</dbReference>
<comment type="caution">
    <text evidence="1">The sequence shown here is derived from an EMBL/GenBank/DDBJ whole genome shotgun (WGS) entry which is preliminary data.</text>
</comment>
<evidence type="ECO:0000313" key="1">
    <source>
        <dbReference type="EMBL" id="KKZ59126.1"/>
    </source>
</evidence>
<dbReference type="Pfam" id="PF01633">
    <property type="entry name" value="Choline_kinase"/>
    <property type="match status" value="1"/>
</dbReference>
<protein>
    <submittedName>
        <fullName evidence="1">Protein licA</fullName>
    </submittedName>
</protein>
<dbReference type="GO" id="GO:0004305">
    <property type="term" value="F:ethanolamine kinase activity"/>
    <property type="evidence" value="ECO:0007669"/>
    <property type="project" value="TreeGrafter"/>
</dbReference>
<accession>A0A0M3G7Z9</accession>
<dbReference type="SUPFAM" id="SSF56112">
    <property type="entry name" value="Protein kinase-like (PK-like)"/>
    <property type="match status" value="1"/>
</dbReference>
<dbReference type="CDD" id="cd05151">
    <property type="entry name" value="ChoK-like"/>
    <property type="match status" value="1"/>
</dbReference>
<dbReference type="PATRIC" id="fig|726.54.peg.669"/>
<dbReference type="PANTHER" id="PTHR22603:SF66">
    <property type="entry name" value="ETHANOLAMINE KINASE"/>
    <property type="match status" value="1"/>
</dbReference>
<dbReference type="AlphaFoldDB" id="A0A0M3G7Z9"/>
<gene>
    <name evidence="1" type="ORF">AAX18_03345</name>
</gene>
<proteinExistence type="predicted"/>
<dbReference type="InterPro" id="IPR011009">
    <property type="entry name" value="Kinase-like_dom_sf"/>
</dbReference>
<reference evidence="1 2" key="1">
    <citation type="submission" date="2015-05" db="EMBL/GenBank/DDBJ databases">
        <title>Comparative analyses of the lipooligosaccharides from nottypeable Haemophilus influenzae and Haemophilus haemolyticus.</title>
        <authorList>
            <person name="Post D.M.B."/>
            <person name="Ketterer M.R."/>
            <person name="Coffin J.E."/>
            <person name="Reinders L.M."/>
            <person name="Munson R.S.Jr."/>
            <person name="Bair T.B."/>
            <person name="Murphy T.F."/>
            <person name="Foster E."/>
            <person name="Gibson B.W."/>
            <person name="Apicella M.A."/>
        </authorList>
    </citation>
    <scope>NUCLEOTIDE SEQUENCE [LARGE SCALE GENOMIC DNA]</scope>
    <source>
        <strain evidence="1 2">11P18</strain>
    </source>
</reference>
<name>A0A0M3G7Z9_HAEHA</name>
<dbReference type="GO" id="GO:0005737">
    <property type="term" value="C:cytoplasm"/>
    <property type="evidence" value="ECO:0007669"/>
    <property type="project" value="TreeGrafter"/>
</dbReference>
<dbReference type="Gene3D" id="3.30.200.20">
    <property type="entry name" value="Phosphorylase Kinase, domain 1"/>
    <property type="match status" value="1"/>
</dbReference>
<dbReference type="RefSeq" id="WP_046952949.1">
    <property type="nucleotide sequence ID" value="NZ_LCTK01000013.1"/>
</dbReference>
<organism evidence="1 2">
    <name type="scientific">Haemophilus haemolyticus</name>
    <dbReference type="NCBI Taxonomy" id="726"/>
    <lineage>
        <taxon>Bacteria</taxon>
        <taxon>Pseudomonadati</taxon>
        <taxon>Pseudomonadota</taxon>
        <taxon>Gammaproteobacteria</taxon>
        <taxon>Pasteurellales</taxon>
        <taxon>Pasteurellaceae</taxon>
        <taxon>Haemophilus</taxon>
    </lineage>
</organism>
<dbReference type="GO" id="GO:0006646">
    <property type="term" value="P:phosphatidylethanolamine biosynthetic process"/>
    <property type="evidence" value="ECO:0007669"/>
    <property type="project" value="TreeGrafter"/>
</dbReference>